<dbReference type="GO" id="GO:0046872">
    <property type="term" value="F:metal ion binding"/>
    <property type="evidence" value="ECO:0007669"/>
    <property type="project" value="UniProtKB-KW"/>
</dbReference>
<dbReference type="Proteomes" id="UP000177528">
    <property type="component" value="Unassembled WGS sequence"/>
</dbReference>
<evidence type="ECO:0000256" key="2">
    <source>
        <dbReference type="ARBA" id="ARBA00022723"/>
    </source>
</evidence>
<dbReference type="GO" id="GO:0043571">
    <property type="term" value="P:maintenance of CRISPR repeat elements"/>
    <property type="evidence" value="ECO:0007669"/>
    <property type="project" value="InterPro"/>
</dbReference>
<keyword evidence="1" id="KW-0540">Nuclease</keyword>
<dbReference type="AlphaFoldDB" id="A0A1G1X2C4"/>
<dbReference type="GO" id="GO:0051607">
    <property type="term" value="P:defense response to virus"/>
    <property type="evidence" value="ECO:0007669"/>
    <property type="project" value="UniProtKB-KW"/>
</dbReference>
<keyword evidence="6" id="KW-0051">Antiviral defense</keyword>
<dbReference type="GO" id="GO:0003677">
    <property type="term" value="F:DNA binding"/>
    <property type="evidence" value="ECO:0007669"/>
    <property type="project" value="UniProtKB-KW"/>
</dbReference>
<dbReference type="PANTHER" id="PTHR34353">
    <property type="entry name" value="CRISPR-ASSOCIATED ENDONUCLEASE CAS1 1"/>
    <property type="match status" value="1"/>
</dbReference>
<keyword evidence="7" id="KW-0238">DNA-binding</keyword>
<sequence>MLQQSHNGFRIVAQVEYRHTSAFLSTAKNIISNKCHNCACLLRRLLRYHRKYPNREYVIQKALSYNKTIAQEITTDSVDSSRKILLLEARAAHLYWEAVETLIYSNDDAWKRTYPHAKDPYNIAFNIGYTFLARKIREEIVFSKLMPEIGIFHIERNNHDPLVYDIMELYRQPVVDSVVVALFTKKKQAHNALSAVDIARLIKKLEQQWEMPVMYNGKCFPIREMVSFELHHFAICVEQAVP</sequence>
<proteinExistence type="predicted"/>
<keyword evidence="8" id="KW-0464">Manganese</keyword>
<organism evidence="10 11">
    <name type="scientific">Candidatus Andersenbacteria bacterium RIFCSPHIGHO2_12_FULL_45_11</name>
    <dbReference type="NCBI Taxonomy" id="1797281"/>
    <lineage>
        <taxon>Bacteria</taxon>
        <taxon>Candidatus Anderseniibacteriota</taxon>
    </lineage>
</organism>
<evidence type="ECO:0000256" key="8">
    <source>
        <dbReference type="ARBA" id="ARBA00023211"/>
    </source>
</evidence>
<evidence type="ECO:0000256" key="3">
    <source>
        <dbReference type="ARBA" id="ARBA00022759"/>
    </source>
</evidence>
<dbReference type="PANTHER" id="PTHR34353:SF2">
    <property type="entry name" value="CRISPR-ASSOCIATED ENDONUCLEASE CAS1 1"/>
    <property type="match status" value="1"/>
</dbReference>
<dbReference type="Gene3D" id="1.20.120.920">
    <property type="entry name" value="CRISPR-associated endonuclease Cas1, C-terminal domain"/>
    <property type="match status" value="1"/>
</dbReference>
<keyword evidence="5" id="KW-0460">Magnesium</keyword>
<dbReference type="InterPro" id="IPR002729">
    <property type="entry name" value="CRISPR-assoc_Cas1"/>
</dbReference>
<evidence type="ECO:0000256" key="4">
    <source>
        <dbReference type="ARBA" id="ARBA00022801"/>
    </source>
</evidence>
<evidence type="ECO:0000313" key="10">
    <source>
        <dbReference type="EMBL" id="OGY34162.1"/>
    </source>
</evidence>
<evidence type="ECO:0000256" key="7">
    <source>
        <dbReference type="ARBA" id="ARBA00023125"/>
    </source>
</evidence>
<evidence type="ECO:0000256" key="5">
    <source>
        <dbReference type="ARBA" id="ARBA00022842"/>
    </source>
</evidence>
<evidence type="ECO:0000256" key="6">
    <source>
        <dbReference type="ARBA" id="ARBA00023118"/>
    </source>
</evidence>
<dbReference type="InterPro" id="IPR042206">
    <property type="entry name" value="CRISPR-assoc_Cas1_C"/>
</dbReference>
<gene>
    <name evidence="10" type="ORF">A3D99_00385</name>
</gene>
<evidence type="ECO:0000256" key="1">
    <source>
        <dbReference type="ARBA" id="ARBA00022722"/>
    </source>
</evidence>
<dbReference type="Pfam" id="PF01867">
    <property type="entry name" value="Cas_Cas1"/>
    <property type="match status" value="1"/>
</dbReference>
<comment type="caution">
    <text evidence="10">The sequence shown here is derived from an EMBL/GenBank/DDBJ whole genome shotgun (WGS) entry which is preliminary data.</text>
</comment>
<name>A0A1G1X2C4_9BACT</name>
<dbReference type="CDD" id="cd09634">
    <property type="entry name" value="Cas1_I-II-III"/>
    <property type="match status" value="1"/>
</dbReference>
<dbReference type="EMBL" id="MHHR01000020">
    <property type="protein sequence ID" value="OGY34162.1"/>
    <property type="molecule type" value="Genomic_DNA"/>
</dbReference>
<keyword evidence="3 10" id="KW-0255">Endonuclease</keyword>
<evidence type="ECO:0000313" key="11">
    <source>
        <dbReference type="Proteomes" id="UP000177528"/>
    </source>
</evidence>
<reference evidence="10 11" key="1">
    <citation type="journal article" date="2016" name="Nat. Commun.">
        <title>Thousands of microbial genomes shed light on interconnected biogeochemical processes in an aquifer system.</title>
        <authorList>
            <person name="Anantharaman K."/>
            <person name="Brown C.T."/>
            <person name="Hug L.A."/>
            <person name="Sharon I."/>
            <person name="Castelle C.J."/>
            <person name="Probst A.J."/>
            <person name="Thomas B.C."/>
            <person name="Singh A."/>
            <person name="Wilkins M.J."/>
            <person name="Karaoz U."/>
            <person name="Brodie E.L."/>
            <person name="Williams K.H."/>
            <person name="Hubbard S.S."/>
            <person name="Banfield J.F."/>
        </authorList>
    </citation>
    <scope>NUCLEOTIDE SEQUENCE [LARGE SCALE GENOMIC DNA]</scope>
</reference>
<protein>
    <submittedName>
        <fullName evidence="10">CRISPR-associated endonuclease Cas1</fullName>
    </submittedName>
</protein>
<dbReference type="InterPro" id="IPR050646">
    <property type="entry name" value="Cas1"/>
</dbReference>
<keyword evidence="4" id="KW-0378">Hydrolase</keyword>
<dbReference type="NCBIfam" id="TIGR00287">
    <property type="entry name" value="cas1"/>
    <property type="match status" value="1"/>
</dbReference>
<accession>A0A1G1X2C4</accession>
<keyword evidence="2" id="KW-0479">Metal-binding</keyword>
<evidence type="ECO:0000256" key="9">
    <source>
        <dbReference type="ARBA" id="ARBA00038592"/>
    </source>
</evidence>
<dbReference type="GO" id="GO:0004519">
    <property type="term" value="F:endonuclease activity"/>
    <property type="evidence" value="ECO:0007669"/>
    <property type="project" value="UniProtKB-KW"/>
</dbReference>
<dbReference type="GO" id="GO:0016787">
    <property type="term" value="F:hydrolase activity"/>
    <property type="evidence" value="ECO:0007669"/>
    <property type="project" value="UniProtKB-KW"/>
</dbReference>
<comment type="subunit">
    <text evidence="9">Homodimer, forms a heterotetramer with a Cas2 homodimer.</text>
</comment>